<dbReference type="CDD" id="cd02274">
    <property type="entry name" value="DHDPR_N"/>
    <property type="match status" value="1"/>
</dbReference>
<name>A0A6N9H807_9MICO</name>
<keyword evidence="5 13" id="KW-0220">Diaminopimelate biosynthesis</keyword>
<evidence type="ECO:0000256" key="13">
    <source>
        <dbReference type="HAMAP-Rule" id="MF_00102"/>
    </source>
</evidence>
<proteinExistence type="inferred from homology"/>
<evidence type="ECO:0000256" key="9">
    <source>
        <dbReference type="ARBA" id="ARBA00037922"/>
    </source>
</evidence>
<comment type="caution">
    <text evidence="13">Was originally thought to be a dihydrodipicolinate reductase (DHDPR), catalyzing the conversion of dihydrodipicolinate to tetrahydrodipicolinate. However, it was shown in E.coli that the substrate of the enzymatic reaction is not dihydrodipicolinate (DHDP) but in fact (2S,4S)-4-hydroxy-2,3,4,5-tetrahydrodipicolinic acid (HTPA), the product released by the DapA-catalyzed reaction.</text>
</comment>
<dbReference type="GO" id="GO:0005829">
    <property type="term" value="C:cytosol"/>
    <property type="evidence" value="ECO:0007669"/>
    <property type="project" value="TreeGrafter"/>
</dbReference>
<keyword evidence="3 13" id="KW-0028">Amino-acid biosynthesis</keyword>
<dbReference type="EC" id="1.17.1.8" evidence="10 13"/>
<evidence type="ECO:0000256" key="7">
    <source>
        <dbReference type="ARBA" id="ARBA00023027"/>
    </source>
</evidence>
<dbReference type="GO" id="GO:0016726">
    <property type="term" value="F:oxidoreductase activity, acting on CH or CH2 groups, NAD or NADP as acceptor"/>
    <property type="evidence" value="ECO:0007669"/>
    <property type="project" value="UniProtKB-UniRule"/>
</dbReference>
<feature type="active site" description="Proton donor" evidence="13">
    <location>
        <position position="174"/>
    </location>
</feature>
<comment type="caution">
    <text evidence="13">Lacks conserved residue(s) required for the propagation of feature annotation.</text>
</comment>
<comment type="subunit">
    <text evidence="13">Homotetramer.</text>
</comment>
<dbReference type="InterPro" id="IPR023940">
    <property type="entry name" value="DHDPR_bac"/>
</dbReference>
<dbReference type="HAMAP" id="MF_00102">
    <property type="entry name" value="DapB"/>
    <property type="match status" value="1"/>
</dbReference>
<feature type="binding site" evidence="13">
    <location>
        <begin position="45"/>
        <end position="50"/>
    </location>
    <ligand>
        <name>NAD(+)</name>
        <dbReference type="ChEBI" id="CHEBI:57540"/>
    </ligand>
</feature>
<dbReference type="AlphaFoldDB" id="A0A6N9H807"/>
<dbReference type="PANTHER" id="PTHR20836:SF0">
    <property type="entry name" value="4-HYDROXY-TETRAHYDRODIPICOLINATE REDUCTASE 1, CHLOROPLASTIC-RELATED"/>
    <property type="match status" value="1"/>
</dbReference>
<dbReference type="NCBIfam" id="TIGR00036">
    <property type="entry name" value="dapB"/>
    <property type="match status" value="1"/>
</dbReference>
<comment type="function">
    <text evidence="13">Catalyzes the conversion of 4-hydroxy-tetrahydrodipicolinate (HTPA) to tetrahydrodipicolinate.</text>
</comment>
<dbReference type="GO" id="GO:0050661">
    <property type="term" value="F:NADP binding"/>
    <property type="evidence" value="ECO:0007669"/>
    <property type="project" value="UniProtKB-UniRule"/>
</dbReference>
<evidence type="ECO:0000259" key="15">
    <source>
        <dbReference type="Pfam" id="PF05173"/>
    </source>
</evidence>
<dbReference type="EMBL" id="WWEQ01000033">
    <property type="protein sequence ID" value="MYM20035.1"/>
    <property type="molecule type" value="Genomic_DNA"/>
</dbReference>
<dbReference type="Pfam" id="PF01113">
    <property type="entry name" value="DapB_N"/>
    <property type="match status" value="1"/>
</dbReference>
<dbReference type="UniPathway" id="UPA00034">
    <property type="reaction ID" value="UER00018"/>
</dbReference>
<gene>
    <name evidence="13" type="primary">dapB</name>
    <name evidence="16" type="ORF">GSY69_08675</name>
</gene>
<comment type="pathway">
    <text evidence="9 13">Amino-acid biosynthesis; L-lysine biosynthesis via DAP pathway; (S)-tetrahydrodipicolinate from L-aspartate: step 4/4.</text>
</comment>
<keyword evidence="17" id="KW-1185">Reference proteome</keyword>
<dbReference type="GO" id="GO:0019877">
    <property type="term" value="P:diaminopimelate biosynthetic process"/>
    <property type="evidence" value="ECO:0007669"/>
    <property type="project" value="UniProtKB-UniRule"/>
</dbReference>
<evidence type="ECO:0000256" key="2">
    <source>
        <dbReference type="ARBA" id="ARBA00022490"/>
    </source>
</evidence>
<dbReference type="PANTHER" id="PTHR20836">
    <property type="entry name" value="DIHYDRODIPICOLINATE REDUCTASE"/>
    <property type="match status" value="1"/>
</dbReference>
<sequence>MGRLLATPVGAVAAEARQRRSKGARPAGPRTEGEHVADIRVAVIGAQGRMGSHAAAAIEAAEGLELTARLGSGDPLEGLLAARPDVAVELTVPKATEDNVRFLVEHGIPAVVGTTGWSAERVRSLEALIAEHEGARVLIAPNFSIGAVLAMQFAQLAAPYFESAEVVETHHPRKLDAPSGTAVATAERIARARAEAGLGAVPDATESDPDGARGAVIDGIHVHAVRQLGMNATEEIRFGSAHEALSIRTDSLSTEAFMPGIVLAVKRLSEHPGLTVGLEHFLDA</sequence>
<comment type="caution">
    <text evidence="16">The sequence shown here is derived from an EMBL/GenBank/DDBJ whole genome shotgun (WGS) entry which is preliminary data.</text>
</comment>
<evidence type="ECO:0000256" key="10">
    <source>
        <dbReference type="ARBA" id="ARBA00038983"/>
    </source>
</evidence>
<dbReference type="GO" id="GO:0051287">
    <property type="term" value="F:NAD binding"/>
    <property type="evidence" value="ECO:0007669"/>
    <property type="project" value="UniProtKB-UniRule"/>
</dbReference>
<evidence type="ECO:0000313" key="17">
    <source>
        <dbReference type="Proteomes" id="UP000469215"/>
    </source>
</evidence>
<evidence type="ECO:0000256" key="3">
    <source>
        <dbReference type="ARBA" id="ARBA00022605"/>
    </source>
</evidence>
<dbReference type="Pfam" id="PF05173">
    <property type="entry name" value="DapB_C"/>
    <property type="match status" value="1"/>
</dbReference>
<dbReference type="PIRSF" id="PIRSF000161">
    <property type="entry name" value="DHPR"/>
    <property type="match status" value="1"/>
</dbReference>
<dbReference type="Gene3D" id="3.40.50.720">
    <property type="entry name" value="NAD(P)-binding Rossmann-like Domain"/>
    <property type="match status" value="1"/>
</dbReference>
<evidence type="ECO:0000256" key="5">
    <source>
        <dbReference type="ARBA" id="ARBA00022915"/>
    </source>
</evidence>
<dbReference type="SUPFAM" id="SSF55347">
    <property type="entry name" value="Glyceraldehyde-3-phosphate dehydrogenase-like, C-terminal domain"/>
    <property type="match status" value="1"/>
</dbReference>
<feature type="binding site" evidence="13">
    <location>
        <begin position="140"/>
        <end position="143"/>
    </location>
    <ligand>
        <name>NAD(+)</name>
        <dbReference type="ChEBI" id="CHEBI:57540"/>
    </ligand>
</feature>
<evidence type="ECO:0000259" key="14">
    <source>
        <dbReference type="Pfam" id="PF01113"/>
    </source>
</evidence>
<keyword evidence="4 13" id="KW-0521">NADP</keyword>
<feature type="binding site" evidence="13">
    <location>
        <begin position="180"/>
        <end position="181"/>
    </location>
    <ligand>
        <name>(S)-2,3,4,5-tetrahydrodipicolinate</name>
        <dbReference type="ChEBI" id="CHEBI:16845"/>
    </ligand>
</feature>
<comment type="similarity">
    <text evidence="1 13">Belongs to the DapB family.</text>
</comment>
<evidence type="ECO:0000256" key="4">
    <source>
        <dbReference type="ARBA" id="ARBA00022857"/>
    </source>
</evidence>
<evidence type="ECO:0000256" key="1">
    <source>
        <dbReference type="ARBA" id="ARBA00006642"/>
    </source>
</evidence>
<evidence type="ECO:0000313" key="16">
    <source>
        <dbReference type="EMBL" id="MYM20035.1"/>
    </source>
</evidence>
<evidence type="ECO:0000256" key="11">
    <source>
        <dbReference type="ARBA" id="ARBA00049080"/>
    </source>
</evidence>
<evidence type="ECO:0000256" key="8">
    <source>
        <dbReference type="ARBA" id="ARBA00023154"/>
    </source>
</evidence>
<comment type="catalytic activity">
    <reaction evidence="11 13">
        <text>(S)-2,3,4,5-tetrahydrodipicolinate + NADP(+) + H2O = (2S,4S)-4-hydroxy-2,3,4,5-tetrahydrodipicolinate + NADPH + H(+)</text>
        <dbReference type="Rhea" id="RHEA:35331"/>
        <dbReference type="ChEBI" id="CHEBI:15377"/>
        <dbReference type="ChEBI" id="CHEBI:15378"/>
        <dbReference type="ChEBI" id="CHEBI:16845"/>
        <dbReference type="ChEBI" id="CHEBI:57783"/>
        <dbReference type="ChEBI" id="CHEBI:58349"/>
        <dbReference type="ChEBI" id="CHEBI:67139"/>
        <dbReference type="EC" id="1.17.1.8"/>
    </reaction>
</comment>
<dbReference type="Proteomes" id="UP000469215">
    <property type="component" value="Unassembled WGS sequence"/>
</dbReference>
<comment type="subcellular location">
    <subcellularLocation>
        <location evidence="13">Cytoplasm</location>
    </subcellularLocation>
</comment>
<dbReference type="Gene3D" id="3.30.360.10">
    <property type="entry name" value="Dihydrodipicolinate Reductase, domain 2"/>
    <property type="match status" value="1"/>
</dbReference>
<accession>A0A6N9H807</accession>
<dbReference type="SUPFAM" id="SSF51735">
    <property type="entry name" value="NAD(P)-binding Rossmann-fold domains"/>
    <property type="match status" value="1"/>
</dbReference>
<feature type="binding site" evidence="13">
    <location>
        <position position="171"/>
    </location>
    <ligand>
        <name>(S)-2,3,4,5-tetrahydrodipicolinate</name>
        <dbReference type="ChEBI" id="CHEBI:16845"/>
    </ligand>
</feature>
<evidence type="ECO:0000256" key="6">
    <source>
        <dbReference type="ARBA" id="ARBA00023002"/>
    </source>
</evidence>
<dbReference type="InterPro" id="IPR022664">
    <property type="entry name" value="DapB_N_CS"/>
</dbReference>
<feature type="active site" description="Proton donor/acceptor" evidence="13">
    <location>
        <position position="170"/>
    </location>
</feature>
<dbReference type="InterPro" id="IPR022663">
    <property type="entry name" value="DapB_C"/>
</dbReference>
<feature type="binding site" evidence="13">
    <location>
        <position position="69"/>
    </location>
    <ligand>
        <name>NADP(+)</name>
        <dbReference type="ChEBI" id="CHEBI:58349"/>
    </ligand>
</feature>
<keyword evidence="8 13" id="KW-0457">Lysine biosynthesis</keyword>
<dbReference type="FunFam" id="3.30.360.10:FF:000009">
    <property type="entry name" value="4-hydroxy-tetrahydrodipicolinate reductase"/>
    <property type="match status" value="1"/>
</dbReference>
<comment type="catalytic activity">
    <reaction evidence="12 13">
        <text>(S)-2,3,4,5-tetrahydrodipicolinate + NAD(+) + H2O = (2S,4S)-4-hydroxy-2,3,4,5-tetrahydrodipicolinate + NADH + H(+)</text>
        <dbReference type="Rhea" id="RHEA:35323"/>
        <dbReference type="ChEBI" id="CHEBI:15377"/>
        <dbReference type="ChEBI" id="CHEBI:15378"/>
        <dbReference type="ChEBI" id="CHEBI:16845"/>
        <dbReference type="ChEBI" id="CHEBI:57540"/>
        <dbReference type="ChEBI" id="CHEBI:57945"/>
        <dbReference type="ChEBI" id="CHEBI:67139"/>
        <dbReference type="EC" id="1.17.1.8"/>
    </reaction>
</comment>
<evidence type="ECO:0000256" key="12">
    <source>
        <dbReference type="ARBA" id="ARBA00049396"/>
    </source>
</evidence>
<dbReference type="GO" id="GO:0008839">
    <property type="term" value="F:4-hydroxy-tetrahydrodipicolinate reductase"/>
    <property type="evidence" value="ECO:0007669"/>
    <property type="project" value="UniProtKB-UniRule"/>
</dbReference>
<dbReference type="InterPro" id="IPR036291">
    <property type="entry name" value="NAD(P)-bd_dom_sf"/>
</dbReference>
<feature type="domain" description="Dihydrodipicolinate reductase N-terminal" evidence="14">
    <location>
        <begin position="39"/>
        <end position="143"/>
    </location>
</feature>
<protein>
    <recommendedName>
        <fullName evidence="10 13">4-hydroxy-tetrahydrodipicolinate reductase</fullName>
        <shortName evidence="13">HTPA reductase</shortName>
        <ecNumber evidence="10 13">1.17.1.8</ecNumber>
    </recommendedName>
</protein>
<feature type="domain" description="Dihydrodipicolinate reductase C-terminal" evidence="15">
    <location>
        <begin position="146"/>
        <end position="282"/>
    </location>
</feature>
<dbReference type="InterPro" id="IPR000846">
    <property type="entry name" value="DapB_N"/>
</dbReference>
<feature type="binding site" evidence="13">
    <location>
        <begin position="113"/>
        <end position="115"/>
    </location>
    <ligand>
        <name>NAD(+)</name>
        <dbReference type="ChEBI" id="CHEBI:57540"/>
    </ligand>
</feature>
<dbReference type="PROSITE" id="PS01298">
    <property type="entry name" value="DAPB"/>
    <property type="match status" value="1"/>
</dbReference>
<keyword evidence="2 13" id="KW-0963">Cytoplasm</keyword>
<dbReference type="GO" id="GO:0009089">
    <property type="term" value="P:lysine biosynthetic process via diaminopimelate"/>
    <property type="evidence" value="ECO:0007669"/>
    <property type="project" value="UniProtKB-UniRule"/>
</dbReference>
<keyword evidence="7 13" id="KW-0520">NAD</keyword>
<organism evidence="16 17">
    <name type="scientific">Brevibacterium rongguiense</name>
    <dbReference type="NCBI Taxonomy" id="2695267"/>
    <lineage>
        <taxon>Bacteria</taxon>
        <taxon>Bacillati</taxon>
        <taxon>Actinomycetota</taxon>
        <taxon>Actinomycetes</taxon>
        <taxon>Micrococcales</taxon>
        <taxon>Brevibacteriaceae</taxon>
        <taxon>Brevibacterium</taxon>
    </lineage>
</organism>
<reference evidence="16 17" key="1">
    <citation type="submission" date="2020-01" db="EMBL/GenBank/DDBJ databases">
        <authorList>
            <person name="Deng T."/>
        </authorList>
    </citation>
    <scope>NUCLEOTIDE SEQUENCE [LARGE SCALE GENOMIC DNA]</scope>
    <source>
        <strain evidence="16 17">5221</strain>
    </source>
</reference>
<keyword evidence="6 13" id="KW-0560">Oxidoreductase</keyword>